<feature type="chain" id="PRO_5020575869" description="SPOR domain-containing protein" evidence="2">
    <location>
        <begin position="27"/>
        <end position="119"/>
    </location>
</feature>
<gene>
    <name evidence="3" type="ORF">E5K04_13100</name>
</gene>
<name>A0A4T0UMZ3_9NEIS</name>
<feature type="region of interest" description="Disordered" evidence="1">
    <location>
        <begin position="83"/>
        <end position="119"/>
    </location>
</feature>
<keyword evidence="4" id="KW-1185">Reference proteome</keyword>
<accession>A0A4T0UMZ3</accession>
<dbReference type="Proteomes" id="UP000308891">
    <property type="component" value="Unassembled WGS sequence"/>
</dbReference>
<dbReference type="EMBL" id="STGJ01000015">
    <property type="protein sequence ID" value="TIC79856.1"/>
    <property type="molecule type" value="Genomic_DNA"/>
</dbReference>
<organism evidence="3 4">
    <name type="scientific">Crenobacter intestini</name>
    <dbReference type="NCBI Taxonomy" id="2563443"/>
    <lineage>
        <taxon>Bacteria</taxon>
        <taxon>Pseudomonadati</taxon>
        <taxon>Pseudomonadota</taxon>
        <taxon>Betaproteobacteria</taxon>
        <taxon>Neisseriales</taxon>
        <taxon>Neisseriaceae</taxon>
        <taxon>Crenobacter</taxon>
    </lineage>
</organism>
<protein>
    <recommendedName>
        <fullName evidence="5">SPOR domain-containing protein</fullName>
    </recommendedName>
</protein>
<dbReference type="OrthoDB" id="10013345at2"/>
<feature type="signal peptide" evidence="2">
    <location>
        <begin position="1"/>
        <end position="26"/>
    </location>
</feature>
<reference evidence="3 4" key="1">
    <citation type="submission" date="2019-04" db="EMBL/GenBank/DDBJ databases">
        <title>Crenobacter sp. nov.</title>
        <authorList>
            <person name="Shi S."/>
        </authorList>
    </citation>
    <scope>NUCLEOTIDE SEQUENCE [LARGE SCALE GENOMIC DNA]</scope>
    <source>
        <strain evidence="3 4">GY 70310</strain>
    </source>
</reference>
<evidence type="ECO:0000256" key="2">
    <source>
        <dbReference type="SAM" id="SignalP"/>
    </source>
</evidence>
<feature type="region of interest" description="Disordered" evidence="1">
    <location>
        <begin position="47"/>
        <end position="67"/>
    </location>
</feature>
<comment type="caution">
    <text evidence="3">The sequence shown here is derived from an EMBL/GenBank/DDBJ whole genome shotgun (WGS) entry which is preliminary data.</text>
</comment>
<dbReference type="AlphaFoldDB" id="A0A4T0UMZ3"/>
<sequence length="119" mass="12164">MSDIADKRKRFILAAAAVAAVFAAYAAWQGFSNATFASAPQGPELLQPFTPSANTDPVAAYTPHPHSGKVTVLPRAVARAQPAIADASAPADEALAELPAEETAAPPESEATPPAETAQ</sequence>
<dbReference type="RefSeq" id="WP_136554843.1">
    <property type="nucleotide sequence ID" value="NZ_STGJ01000015.1"/>
</dbReference>
<evidence type="ECO:0000313" key="3">
    <source>
        <dbReference type="EMBL" id="TIC79856.1"/>
    </source>
</evidence>
<evidence type="ECO:0000313" key="4">
    <source>
        <dbReference type="Proteomes" id="UP000308891"/>
    </source>
</evidence>
<evidence type="ECO:0000256" key="1">
    <source>
        <dbReference type="SAM" id="MobiDB-lite"/>
    </source>
</evidence>
<evidence type="ECO:0008006" key="5">
    <source>
        <dbReference type="Google" id="ProtNLM"/>
    </source>
</evidence>
<proteinExistence type="predicted"/>
<keyword evidence="2" id="KW-0732">Signal</keyword>